<dbReference type="AlphaFoldDB" id="I1I961"/>
<dbReference type="Gene3D" id="4.10.280.10">
    <property type="entry name" value="Helix-loop-helix DNA-binding domain"/>
    <property type="match status" value="1"/>
</dbReference>
<dbReference type="PANTHER" id="PTHR11514">
    <property type="entry name" value="MYC"/>
    <property type="match status" value="1"/>
</dbReference>
<dbReference type="GO" id="GO:0006355">
    <property type="term" value="P:regulation of DNA-templated transcription"/>
    <property type="evidence" value="ECO:0000318"/>
    <property type="project" value="GO_Central"/>
</dbReference>
<dbReference type="InterPro" id="IPR036638">
    <property type="entry name" value="HLH_DNA-bd_sf"/>
</dbReference>
<name>I1I961_BRADI</name>
<dbReference type="PROSITE" id="PS50888">
    <property type="entry name" value="BHLH"/>
    <property type="match status" value="1"/>
</dbReference>
<feature type="region of interest" description="Disordered" evidence="6">
    <location>
        <begin position="95"/>
        <end position="122"/>
    </location>
</feature>
<feature type="coiled-coil region" evidence="5">
    <location>
        <begin position="151"/>
        <end position="212"/>
    </location>
</feature>
<dbReference type="Proteomes" id="UP000008810">
    <property type="component" value="Chromosome 3"/>
</dbReference>
<dbReference type="GO" id="GO:0005634">
    <property type="term" value="C:nucleus"/>
    <property type="evidence" value="ECO:0000318"/>
    <property type="project" value="GO_Central"/>
</dbReference>
<keyword evidence="4" id="KW-0539">Nucleus</keyword>
<dbReference type="GO" id="GO:0003700">
    <property type="term" value="F:DNA-binding transcription factor activity"/>
    <property type="evidence" value="ECO:0000318"/>
    <property type="project" value="GO_Central"/>
</dbReference>
<dbReference type="GO" id="GO:0046983">
    <property type="term" value="F:protein dimerization activity"/>
    <property type="evidence" value="ECO:0007669"/>
    <property type="project" value="InterPro"/>
</dbReference>
<evidence type="ECO:0000313" key="8">
    <source>
        <dbReference type="EMBL" id="KQJ99241.1"/>
    </source>
</evidence>
<sequence length="293" mass="31447">MDALVVFPAAGSSSCSPPSAASFFSAAERLPVRGSTPPVIELVSCEVPEQWLFNDDLDLDDNYNYQPAWAGSAAAAAGGLPAMAMTTEPCAPAVEMTKRSRRGRKPGPRSDAPTVSHVEAERHRRERLNRRFCDLRAAVPTVSRMDRASLLSDAVSYISQLTARLARLEREAAAMARQKAQAAESARQKAPAVREEEEEERLEVRMVGAEREAAALRFVTASSMASAVPARLMAALRALDLPVQHACVSRVHGGGAPTVVQDVVVDVPDAGMRDEGRLRTALLRRLHAAAGDA</sequence>
<dbReference type="Pfam" id="PF00010">
    <property type="entry name" value="HLH"/>
    <property type="match status" value="1"/>
</dbReference>
<evidence type="ECO:0000256" key="4">
    <source>
        <dbReference type="RuleBase" id="RU369104"/>
    </source>
</evidence>
<proteinExistence type="inferred from homology"/>
<keyword evidence="5" id="KW-0175">Coiled coil</keyword>
<keyword evidence="10" id="KW-1185">Reference proteome</keyword>
<evidence type="ECO:0000256" key="3">
    <source>
        <dbReference type="ARBA" id="ARBA00023163"/>
    </source>
</evidence>
<keyword evidence="2 4" id="KW-0805">Transcription regulation</keyword>
<dbReference type="eggNOG" id="ENOG502QS6Z">
    <property type="taxonomic scope" value="Eukaryota"/>
</dbReference>
<organism evidence="8">
    <name type="scientific">Brachypodium distachyon</name>
    <name type="common">Purple false brome</name>
    <name type="synonym">Trachynia distachya</name>
    <dbReference type="NCBI Taxonomy" id="15368"/>
    <lineage>
        <taxon>Eukaryota</taxon>
        <taxon>Viridiplantae</taxon>
        <taxon>Streptophyta</taxon>
        <taxon>Embryophyta</taxon>
        <taxon>Tracheophyta</taxon>
        <taxon>Spermatophyta</taxon>
        <taxon>Magnoliopsida</taxon>
        <taxon>Liliopsida</taxon>
        <taxon>Poales</taxon>
        <taxon>Poaceae</taxon>
        <taxon>BOP clade</taxon>
        <taxon>Pooideae</taxon>
        <taxon>Stipodae</taxon>
        <taxon>Brachypodieae</taxon>
        <taxon>Brachypodium</taxon>
    </lineage>
</organism>
<feature type="domain" description="BHLH" evidence="7">
    <location>
        <begin position="112"/>
        <end position="161"/>
    </location>
</feature>
<dbReference type="HOGENOM" id="CLU_086832_0_0_1"/>
<reference evidence="8 9" key="1">
    <citation type="journal article" date="2010" name="Nature">
        <title>Genome sequencing and analysis of the model grass Brachypodium distachyon.</title>
        <authorList>
            <consortium name="International Brachypodium Initiative"/>
        </authorList>
    </citation>
    <scope>NUCLEOTIDE SEQUENCE [LARGE SCALE GENOMIC DNA]</scope>
    <source>
        <strain evidence="8">Bd21</strain>
        <strain evidence="9">cv. Bd21</strain>
    </source>
</reference>
<reference evidence="8" key="2">
    <citation type="submission" date="2017-06" db="EMBL/GenBank/DDBJ databases">
        <title>WGS assembly of Brachypodium distachyon.</title>
        <authorList>
            <consortium name="The International Brachypodium Initiative"/>
            <person name="Lucas S."/>
            <person name="Harmon-Smith M."/>
            <person name="Lail K."/>
            <person name="Tice H."/>
            <person name="Grimwood J."/>
            <person name="Bruce D."/>
            <person name="Barry K."/>
            <person name="Shu S."/>
            <person name="Lindquist E."/>
            <person name="Wang M."/>
            <person name="Pitluck S."/>
            <person name="Vogel J.P."/>
            <person name="Garvin D.F."/>
            <person name="Mockler T.C."/>
            <person name="Schmutz J."/>
            <person name="Rokhsar D."/>
            <person name="Bevan M.W."/>
        </authorList>
    </citation>
    <scope>NUCLEOTIDE SEQUENCE</scope>
    <source>
        <strain evidence="8">Bd21</strain>
    </source>
</reference>
<dbReference type="OrthoDB" id="691089at2759"/>
<evidence type="ECO:0000313" key="10">
    <source>
        <dbReference type="Proteomes" id="UP000008810"/>
    </source>
</evidence>
<dbReference type="EMBL" id="CM000882">
    <property type="protein sequence ID" value="KQJ99241.1"/>
    <property type="molecule type" value="Genomic_DNA"/>
</dbReference>
<evidence type="ECO:0000256" key="6">
    <source>
        <dbReference type="SAM" id="MobiDB-lite"/>
    </source>
</evidence>
<reference evidence="9" key="3">
    <citation type="submission" date="2018-08" db="UniProtKB">
        <authorList>
            <consortium name="EnsemblPlants"/>
        </authorList>
    </citation>
    <scope>IDENTIFICATION</scope>
    <source>
        <strain evidence="9">cv. Bd21</strain>
    </source>
</reference>
<keyword evidence="3 4" id="KW-0804">Transcription</keyword>
<dbReference type="GO" id="GO:0000976">
    <property type="term" value="F:transcription cis-regulatory region binding"/>
    <property type="evidence" value="ECO:0000318"/>
    <property type="project" value="GO_Central"/>
</dbReference>
<dbReference type="InterPro" id="IPR045084">
    <property type="entry name" value="AIB/MYC-like"/>
</dbReference>
<evidence type="ECO:0000313" key="9">
    <source>
        <dbReference type="EnsemblPlants" id="KQJ99241"/>
    </source>
</evidence>
<dbReference type="Gramene" id="KQJ99241">
    <property type="protein sequence ID" value="KQJ99241"/>
    <property type="gene ID" value="BRADI_3g41930v3"/>
</dbReference>
<dbReference type="InterPro" id="IPR011598">
    <property type="entry name" value="bHLH_dom"/>
</dbReference>
<gene>
    <name evidence="9" type="primary">LOC100824611</name>
    <name evidence="8" type="ORF">BRADI_3g41930v3</name>
</gene>
<comment type="subcellular location">
    <subcellularLocation>
        <location evidence="4">Nucleus</location>
    </subcellularLocation>
</comment>
<evidence type="ECO:0000259" key="7">
    <source>
        <dbReference type="PROSITE" id="PS50888"/>
    </source>
</evidence>
<dbReference type="RefSeq" id="XP_003572475.1">
    <property type="nucleotide sequence ID" value="XM_003572427.3"/>
</dbReference>
<dbReference type="SMART" id="SM00353">
    <property type="entry name" value="HLH"/>
    <property type="match status" value="1"/>
</dbReference>
<comment type="similarity">
    <text evidence="1">Belongs to the bHLH protein family.</text>
</comment>
<dbReference type="PANTHER" id="PTHR11514:SF115">
    <property type="entry name" value="TRANSCRIPTION FACTOR"/>
    <property type="match status" value="1"/>
</dbReference>
<accession>I1I961</accession>
<evidence type="ECO:0000256" key="5">
    <source>
        <dbReference type="SAM" id="Coils"/>
    </source>
</evidence>
<dbReference type="KEGG" id="bdi:100824611"/>
<evidence type="ECO:0000256" key="2">
    <source>
        <dbReference type="ARBA" id="ARBA00023015"/>
    </source>
</evidence>
<protein>
    <recommendedName>
        <fullName evidence="4">Transcription factor</fullName>
        <shortName evidence="4">bHLH transcription factor</shortName>
    </recommendedName>
    <alternativeName>
        <fullName evidence="4">Basic helix-loop-helix protein</fullName>
    </alternativeName>
</protein>
<dbReference type="SUPFAM" id="SSF47459">
    <property type="entry name" value="HLH, helix-loop-helix DNA-binding domain"/>
    <property type="match status" value="1"/>
</dbReference>
<dbReference type="EnsemblPlants" id="KQJ99241">
    <property type="protein sequence ID" value="KQJ99241"/>
    <property type="gene ID" value="BRADI_3g41930v3"/>
</dbReference>
<evidence type="ECO:0000256" key="1">
    <source>
        <dbReference type="ARBA" id="ARBA00005510"/>
    </source>
</evidence>
<dbReference type="GeneID" id="100824611"/>